<protein>
    <submittedName>
        <fullName evidence="4">Glucose 1-dehydrogenase</fullName>
        <ecNumber evidence="4">1.1.1.47</ecNumber>
    </submittedName>
</protein>
<dbReference type="NCBIfam" id="NF005559">
    <property type="entry name" value="PRK07231.1"/>
    <property type="match status" value="1"/>
</dbReference>
<sequence length="270" mass="28271">MQERAPELSSALRFAGKVALITGGSRGIGAGISERFAQAGASVAISYVRAESAAEEVAGRIRVAGGQALAIRADVSRVEDVEGLVSQTMERFGRLDVLVNNAGVYPLSPLLDMADREWEQVLAANLTGTHYCTQRAARAMIELTTGRDNGKSSGSIINISSIEAASTAFAHSHYTAAKAGVEQYTRNAALELGGAGIRVNAVAPGLIDRPGLAQAWPDGVKRWMDRVPLARLGTPEDIADACLFLASPLARWITGVTLTVDGGVLAAPAF</sequence>
<dbReference type="Pfam" id="PF13561">
    <property type="entry name" value="adh_short_C2"/>
    <property type="match status" value="1"/>
</dbReference>
<dbReference type="GO" id="GO:0047936">
    <property type="term" value="F:glucose 1-dehydrogenase [NAD(P)+] activity"/>
    <property type="evidence" value="ECO:0007669"/>
    <property type="project" value="UniProtKB-EC"/>
</dbReference>
<dbReference type="InterPro" id="IPR020904">
    <property type="entry name" value="Sc_DH/Rdtase_CS"/>
</dbReference>
<dbReference type="InterPro" id="IPR002347">
    <property type="entry name" value="SDR_fam"/>
</dbReference>
<gene>
    <name evidence="4" type="ORF">F4Y42_09350</name>
</gene>
<dbReference type="PRINTS" id="PR00081">
    <property type="entry name" value="GDHRDH"/>
</dbReference>
<evidence type="ECO:0000256" key="1">
    <source>
        <dbReference type="ARBA" id="ARBA00006484"/>
    </source>
</evidence>
<dbReference type="PROSITE" id="PS00061">
    <property type="entry name" value="ADH_SHORT"/>
    <property type="match status" value="1"/>
</dbReference>
<name>A0A6B0YTI5_9CHLR</name>
<keyword evidence="2 4" id="KW-0560">Oxidoreductase</keyword>
<dbReference type="InterPro" id="IPR057326">
    <property type="entry name" value="KR_dom"/>
</dbReference>
<organism evidence="4">
    <name type="scientific">Caldilineaceae bacterium SB0664_bin_27</name>
    <dbReference type="NCBI Taxonomy" id="2605260"/>
    <lineage>
        <taxon>Bacteria</taxon>
        <taxon>Bacillati</taxon>
        <taxon>Chloroflexota</taxon>
        <taxon>Caldilineae</taxon>
        <taxon>Caldilineales</taxon>
        <taxon>Caldilineaceae</taxon>
    </lineage>
</organism>
<evidence type="ECO:0000313" key="4">
    <source>
        <dbReference type="EMBL" id="MXY93641.1"/>
    </source>
</evidence>
<dbReference type="PANTHER" id="PTHR43639:SF1">
    <property type="entry name" value="SHORT-CHAIN DEHYDROGENASE_REDUCTASE FAMILY PROTEIN"/>
    <property type="match status" value="1"/>
</dbReference>
<reference evidence="4" key="1">
    <citation type="submission" date="2019-09" db="EMBL/GenBank/DDBJ databases">
        <title>Characterisation of the sponge microbiome using genome-centric metagenomics.</title>
        <authorList>
            <person name="Engelberts J.P."/>
            <person name="Robbins S.J."/>
            <person name="De Goeij J.M."/>
            <person name="Aranda M."/>
            <person name="Bell S.C."/>
            <person name="Webster N.S."/>
        </authorList>
    </citation>
    <scope>NUCLEOTIDE SEQUENCE</scope>
    <source>
        <strain evidence="4">SB0664_bin_27</strain>
    </source>
</reference>
<feature type="domain" description="Ketoreductase" evidence="3">
    <location>
        <begin position="17"/>
        <end position="205"/>
    </location>
</feature>
<dbReference type="SUPFAM" id="SSF51735">
    <property type="entry name" value="NAD(P)-binding Rossmann-fold domains"/>
    <property type="match status" value="1"/>
</dbReference>
<dbReference type="PRINTS" id="PR00080">
    <property type="entry name" value="SDRFAMILY"/>
</dbReference>
<dbReference type="EC" id="1.1.1.47" evidence="4"/>
<evidence type="ECO:0000256" key="2">
    <source>
        <dbReference type="ARBA" id="ARBA00023002"/>
    </source>
</evidence>
<comment type="similarity">
    <text evidence="1">Belongs to the short-chain dehydrogenases/reductases (SDR) family.</text>
</comment>
<proteinExistence type="inferred from homology"/>
<dbReference type="FunFam" id="3.40.50.720:FF:000084">
    <property type="entry name" value="Short-chain dehydrogenase reductase"/>
    <property type="match status" value="1"/>
</dbReference>
<accession>A0A6B0YTI5</accession>
<evidence type="ECO:0000259" key="3">
    <source>
        <dbReference type="SMART" id="SM00822"/>
    </source>
</evidence>
<comment type="caution">
    <text evidence="4">The sequence shown here is derived from an EMBL/GenBank/DDBJ whole genome shotgun (WGS) entry which is preliminary data.</text>
</comment>
<dbReference type="EMBL" id="VXRG01000078">
    <property type="protein sequence ID" value="MXY93641.1"/>
    <property type="molecule type" value="Genomic_DNA"/>
</dbReference>
<dbReference type="AlphaFoldDB" id="A0A6B0YTI5"/>
<dbReference type="InterPro" id="IPR036291">
    <property type="entry name" value="NAD(P)-bd_dom_sf"/>
</dbReference>
<dbReference type="PANTHER" id="PTHR43639">
    <property type="entry name" value="OXIDOREDUCTASE, SHORT-CHAIN DEHYDROGENASE/REDUCTASE FAMILY (AFU_ORTHOLOGUE AFUA_5G02870)"/>
    <property type="match status" value="1"/>
</dbReference>
<dbReference type="SMART" id="SM00822">
    <property type="entry name" value="PKS_KR"/>
    <property type="match status" value="1"/>
</dbReference>
<dbReference type="Gene3D" id="3.40.50.720">
    <property type="entry name" value="NAD(P)-binding Rossmann-like Domain"/>
    <property type="match status" value="1"/>
</dbReference>